<dbReference type="EnsemblMetazoa" id="MESCA006667-RA">
    <property type="protein sequence ID" value="MESCA006667-PA"/>
    <property type="gene ID" value="MESCA006667"/>
</dbReference>
<dbReference type="Gene3D" id="1.10.238.10">
    <property type="entry name" value="EF-hand"/>
    <property type="match status" value="2"/>
</dbReference>
<proteinExistence type="inferred from homology"/>
<dbReference type="InterPro" id="IPR018247">
    <property type="entry name" value="EF_Hand_1_Ca_BS"/>
</dbReference>
<dbReference type="STRING" id="36166.T1GSK7"/>
<dbReference type="InterPro" id="IPR011992">
    <property type="entry name" value="EF-hand-dom_pair"/>
</dbReference>
<dbReference type="HOGENOM" id="CLU_061288_2_1_1"/>
<keyword evidence="4" id="KW-0514">Muscle protein</keyword>
<sequence length="196" mass="22486">YQQKKCVKSIFTEKKIGKRCEDENFGISFQSRYKLYTVNMADNIVDEDLTPDQIAVLQKAFNSFDSQKIGSISTETVADILRLMGQPFDKKILDELIEEVDEDKSGRLEFGEFVQLAAKFIVEEDAEAMQKELREAFRLYDKQGNGFIPTSSLREILKELDDQLTEQDLDNLIEEIDSDGSGTVDFDEFMEMMTGE</sequence>
<evidence type="ECO:0000256" key="3">
    <source>
        <dbReference type="ARBA" id="ARBA00022837"/>
    </source>
</evidence>
<keyword evidence="3" id="KW-0106">Calcium</keyword>
<organism evidence="7 8">
    <name type="scientific">Megaselia scalaris</name>
    <name type="common">Humpbacked fly</name>
    <name type="synonym">Phora scalaris</name>
    <dbReference type="NCBI Taxonomy" id="36166"/>
    <lineage>
        <taxon>Eukaryota</taxon>
        <taxon>Metazoa</taxon>
        <taxon>Ecdysozoa</taxon>
        <taxon>Arthropoda</taxon>
        <taxon>Hexapoda</taxon>
        <taxon>Insecta</taxon>
        <taxon>Pterygota</taxon>
        <taxon>Neoptera</taxon>
        <taxon>Endopterygota</taxon>
        <taxon>Diptera</taxon>
        <taxon>Brachycera</taxon>
        <taxon>Muscomorpha</taxon>
        <taxon>Platypezoidea</taxon>
        <taxon>Phoridae</taxon>
        <taxon>Megaseliini</taxon>
        <taxon>Megaselia</taxon>
    </lineage>
</organism>
<feature type="domain" description="EF-hand" evidence="6">
    <location>
        <begin position="88"/>
        <end position="123"/>
    </location>
</feature>
<evidence type="ECO:0000256" key="2">
    <source>
        <dbReference type="ARBA" id="ARBA00022737"/>
    </source>
</evidence>
<evidence type="ECO:0000313" key="7">
    <source>
        <dbReference type="EnsemblMetazoa" id="MESCA006667-PA"/>
    </source>
</evidence>
<dbReference type="FunFam" id="1.10.238.10:FF:000103">
    <property type="entry name" value="Troponin C Ib"/>
    <property type="match status" value="1"/>
</dbReference>
<evidence type="ECO:0000256" key="4">
    <source>
        <dbReference type="ARBA" id="ARBA00023179"/>
    </source>
</evidence>
<keyword evidence="2" id="KW-0677">Repeat</keyword>
<keyword evidence="1" id="KW-0479">Metal-binding</keyword>
<dbReference type="GO" id="GO:0016460">
    <property type="term" value="C:myosin II complex"/>
    <property type="evidence" value="ECO:0007669"/>
    <property type="project" value="TreeGrafter"/>
</dbReference>
<dbReference type="CDD" id="cd00051">
    <property type="entry name" value="EFh"/>
    <property type="match status" value="1"/>
</dbReference>
<evidence type="ECO:0000259" key="6">
    <source>
        <dbReference type="PROSITE" id="PS50222"/>
    </source>
</evidence>
<comment type="similarity">
    <text evidence="5">Belongs to the troponin C family.</text>
</comment>
<accession>T1GSK7</accession>
<keyword evidence="8" id="KW-1185">Reference proteome</keyword>
<evidence type="ECO:0000313" key="8">
    <source>
        <dbReference type="Proteomes" id="UP000015102"/>
    </source>
</evidence>
<dbReference type="PROSITE" id="PS00018">
    <property type="entry name" value="EF_HAND_1"/>
    <property type="match status" value="2"/>
</dbReference>
<feature type="domain" description="EF-hand" evidence="6">
    <location>
        <begin position="164"/>
        <end position="196"/>
    </location>
</feature>
<dbReference type="PANTHER" id="PTHR23048:SF0">
    <property type="entry name" value="CALMODULIN LIKE 3"/>
    <property type="match status" value="1"/>
</dbReference>
<dbReference type="PROSITE" id="PS50222">
    <property type="entry name" value="EF_HAND_2"/>
    <property type="match status" value="4"/>
</dbReference>
<dbReference type="PANTHER" id="PTHR23048">
    <property type="entry name" value="MYOSIN LIGHT CHAIN 1, 3"/>
    <property type="match status" value="1"/>
</dbReference>
<reference evidence="8" key="1">
    <citation type="submission" date="2013-02" db="EMBL/GenBank/DDBJ databases">
        <authorList>
            <person name="Hughes D."/>
        </authorList>
    </citation>
    <scope>NUCLEOTIDE SEQUENCE</scope>
    <source>
        <strain>Durham</strain>
        <strain evidence="8">NC isolate 2 -- Noor lab</strain>
    </source>
</reference>
<protein>
    <recommendedName>
        <fullName evidence="6">EF-hand domain-containing protein</fullName>
    </recommendedName>
</protein>
<feature type="domain" description="EF-hand" evidence="6">
    <location>
        <begin position="52"/>
        <end position="87"/>
    </location>
</feature>
<dbReference type="OMA" id="HELDIMI"/>
<dbReference type="EMBL" id="CAQQ02068865">
    <property type="status" value="NOT_ANNOTATED_CDS"/>
    <property type="molecule type" value="Genomic_DNA"/>
</dbReference>
<reference evidence="7" key="2">
    <citation type="submission" date="2015-06" db="UniProtKB">
        <authorList>
            <consortium name="EnsemblMetazoa"/>
        </authorList>
    </citation>
    <scope>IDENTIFICATION</scope>
</reference>
<dbReference type="AlphaFoldDB" id="T1GSK7"/>
<dbReference type="Pfam" id="PF13499">
    <property type="entry name" value="EF-hand_7"/>
    <property type="match status" value="2"/>
</dbReference>
<dbReference type="GO" id="GO:0005509">
    <property type="term" value="F:calcium ion binding"/>
    <property type="evidence" value="ECO:0007669"/>
    <property type="project" value="InterPro"/>
</dbReference>
<dbReference type="Proteomes" id="UP000015102">
    <property type="component" value="Unassembled WGS sequence"/>
</dbReference>
<dbReference type="InterPro" id="IPR002048">
    <property type="entry name" value="EF_hand_dom"/>
</dbReference>
<dbReference type="FunFam" id="1.10.238.10:FF:000177">
    <property type="entry name" value="Troponin C Ia"/>
    <property type="match status" value="1"/>
</dbReference>
<dbReference type="SMART" id="SM00054">
    <property type="entry name" value="EFh"/>
    <property type="match status" value="4"/>
</dbReference>
<name>T1GSK7_MEGSC</name>
<feature type="domain" description="EF-hand" evidence="6">
    <location>
        <begin position="128"/>
        <end position="163"/>
    </location>
</feature>
<evidence type="ECO:0000256" key="5">
    <source>
        <dbReference type="ARBA" id="ARBA00038202"/>
    </source>
</evidence>
<dbReference type="InterPro" id="IPR050230">
    <property type="entry name" value="CALM/Myosin/TropC-like"/>
</dbReference>
<evidence type="ECO:0000256" key="1">
    <source>
        <dbReference type="ARBA" id="ARBA00022723"/>
    </source>
</evidence>
<dbReference type="SUPFAM" id="SSF47473">
    <property type="entry name" value="EF-hand"/>
    <property type="match status" value="1"/>
</dbReference>